<gene>
    <name evidence="1" type="ORF">A1507_11115</name>
</gene>
<proteinExistence type="predicted"/>
<dbReference type="EMBL" id="LUUJ01000068">
    <property type="protein sequence ID" value="OAI17326.1"/>
    <property type="molecule type" value="Genomic_DNA"/>
</dbReference>
<comment type="caution">
    <text evidence="1">The sequence shown here is derived from an EMBL/GenBank/DDBJ whole genome shotgun (WGS) entry which is preliminary data.</text>
</comment>
<sequence>MACCDDPTEPKKLDRRELIRLQEQYGELVRDLLTEDPERVILKLLNGTGPYLTELAALNAHHASVRLRAIALLENASVAVLQQIVDKQAGSEFAAAAQARLAQLQR</sequence>
<reference evidence="1 2" key="1">
    <citation type="submission" date="2016-03" db="EMBL/GenBank/DDBJ databases">
        <authorList>
            <person name="Ploux O."/>
        </authorList>
    </citation>
    <scope>NUCLEOTIDE SEQUENCE [LARGE SCALE GENOMIC DNA]</scope>
    <source>
        <strain evidence="1 2">R-45378</strain>
    </source>
</reference>
<dbReference type="OrthoDB" id="5572473at2"/>
<name>A0A177NGU5_9GAMM</name>
<evidence type="ECO:0000313" key="2">
    <source>
        <dbReference type="Proteomes" id="UP000077857"/>
    </source>
</evidence>
<accession>A0A177NGU5</accession>
<evidence type="ECO:0008006" key="3">
    <source>
        <dbReference type="Google" id="ProtNLM"/>
    </source>
</evidence>
<dbReference type="AlphaFoldDB" id="A0A177NGU5"/>
<evidence type="ECO:0000313" key="1">
    <source>
        <dbReference type="EMBL" id="OAI17326.1"/>
    </source>
</evidence>
<dbReference type="RefSeq" id="WP_064040296.1">
    <property type="nucleotide sequence ID" value="NZ_LUUJ01000068.1"/>
</dbReference>
<dbReference type="Proteomes" id="UP000077857">
    <property type="component" value="Unassembled WGS sequence"/>
</dbReference>
<protein>
    <recommendedName>
        <fullName evidence="3">HEAT repeat domain-containing protein</fullName>
    </recommendedName>
</protein>
<organism evidence="1 2">
    <name type="scientific">Methylomonas koyamae</name>
    <dbReference type="NCBI Taxonomy" id="702114"/>
    <lineage>
        <taxon>Bacteria</taxon>
        <taxon>Pseudomonadati</taxon>
        <taxon>Pseudomonadota</taxon>
        <taxon>Gammaproteobacteria</taxon>
        <taxon>Methylococcales</taxon>
        <taxon>Methylococcaceae</taxon>
        <taxon>Methylomonas</taxon>
    </lineage>
</organism>